<comment type="subcellular location">
    <subcellularLocation>
        <location evidence="1">Nucleus</location>
    </subcellularLocation>
</comment>
<sequence>MNGSALGSRFHRLVANGMDFVEKSVATLVLVCELGAIMRVVCGGVWAGEGMYGDSHALSSDSRPIIPSNLWPNEQQQQQFLFMDSETNTNYSHQNNSGLARFRSAPSSLFANFNNGVETRGLTTIFDCGGEKSAVSEFAQLPPQNPRQSGVHVDGGGYKVAGLRRMDHQGQGKMGFSLMRQNSSPAGLFSHHTAQNGYATARGIGSYRAGANVDLSPSSSSFKNHMSFSSLGMLSRITEVENESGGASGLDDTKVGNSNCINLSYSTGLPFGSWNDSTNFLENFNGIKREFDNDGKAFVNNENGEFGNRPHILSHHVSLPKTSAEVAAVEKFLQLQDTVPCKIRAKRGCATHPRSIAERVRRTRISERMRKLQELVPNMDKQTNTADMLDFAVDYIKNLQIQYKTLSDNRAKCKCSASQKSIPNQTRC</sequence>
<dbReference type="PROSITE" id="PS50888">
    <property type="entry name" value="BHLH"/>
    <property type="match status" value="1"/>
</dbReference>
<evidence type="ECO:0000256" key="2">
    <source>
        <dbReference type="ARBA" id="ARBA00023015"/>
    </source>
</evidence>
<evidence type="ECO:0000256" key="3">
    <source>
        <dbReference type="ARBA" id="ARBA00023125"/>
    </source>
</evidence>
<gene>
    <name evidence="7" type="ORF">FPE_LOCUS30202</name>
</gene>
<dbReference type="AlphaFoldDB" id="A0AAD2E8H5"/>
<protein>
    <recommendedName>
        <fullName evidence="6">BHLH domain-containing protein</fullName>
    </recommendedName>
</protein>
<evidence type="ECO:0000259" key="6">
    <source>
        <dbReference type="PROSITE" id="PS50888"/>
    </source>
</evidence>
<reference evidence="7" key="1">
    <citation type="submission" date="2023-05" db="EMBL/GenBank/DDBJ databases">
        <authorList>
            <person name="Huff M."/>
        </authorList>
    </citation>
    <scope>NUCLEOTIDE SEQUENCE</scope>
</reference>
<dbReference type="PANTHER" id="PTHR16223:SF125">
    <property type="entry name" value="OS08G0506700 PROTEIN"/>
    <property type="match status" value="1"/>
</dbReference>
<dbReference type="GO" id="GO:0000981">
    <property type="term" value="F:DNA-binding transcription factor activity, RNA polymerase II-specific"/>
    <property type="evidence" value="ECO:0007669"/>
    <property type="project" value="TreeGrafter"/>
</dbReference>
<keyword evidence="3" id="KW-0238">DNA-binding</keyword>
<dbReference type="FunFam" id="4.10.280.10:FF:000021">
    <property type="entry name" value="Transcription factor bHLH130 family"/>
    <property type="match status" value="1"/>
</dbReference>
<name>A0AAD2E8H5_9LAMI</name>
<dbReference type="InterPro" id="IPR045843">
    <property type="entry name" value="IND-like"/>
</dbReference>
<keyword evidence="4" id="KW-0804">Transcription</keyword>
<dbReference type="InterPro" id="IPR011598">
    <property type="entry name" value="bHLH_dom"/>
</dbReference>
<dbReference type="GO" id="GO:0005634">
    <property type="term" value="C:nucleus"/>
    <property type="evidence" value="ECO:0007669"/>
    <property type="project" value="UniProtKB-SubCell"/>
</dbReference>
<dbReference type="PANTHER" id="PTHR16223">
    <property type="entry name" value="TRANSCRIPTION FACTOR BHLH83-RELATED"/>
    <property type="match status" value="1"/>
</dbReference>
<evidence type="ECO:0000256" key="4">
    <source>
        <dbReference type="ARBA" id="ARBA00023163"/>
    </source>
</evidence>
<proteinExistence type="predicted"/>
<accession>A0AAD2E8H5</accession>
<evidence type="ECO:0000256" key="5">
    <source>
        <dbReference type="ARBA" id="ARBA00023242"/>
    </source>
</evidence>
<keyword evidence="2" id="KW-0805">Transcription regulation</keyword>
<dbReference type="GO" id="GO:0046983">
    <property type="term" value="F:protein dimerization activity"/>
    <property type="evidence" value="ECO:0007669"/>
    <property type="project" value="InterPro"/>
</dbReference>
<dbReference type="Proteomes" id="UP000834106">
    <property type="component" value="Chromosome 19"/>
</dbReference>
<evidence type="ECO:0000256" key="1">
    <source>
        <dbReference type="ARBA" id="ARBA00004123"/>
    </source>
</evidence>
<dbReference type="SMART" id="SM00353">
    <property type="entry name" value="HLH"/>
    <property type="match status" value="1"/>
</dbReference>
<dbReference type="Pfam" id="PF00010">
    <property type="entry name" value="HLH"/>
    <property type="match status" value="1"/>
</dbReference>
<feature type="domain" description="BHLH" evidence="6">
    <location>
        <begin position="349"/>
        <end position="399"/>
    </location>
</feature>
<dbReference type="SUPFAM" id="SSF47459">
    <property type="entry name" value="HLH, helix-loop-helix DNA-binding domain"/>
    <property type="match status" value="1"/>
</dbReference>
<dbReference type="EMBL" id="OU503054">
    <property type="protein sequence ID" value="CAI9782772.1"/>
    <property type="molecule type" value="Genomic_DNA"/>
</dbReference>
<organism evidence="7 8">
    <name type="scientific">Fraxinus pennsylvanica</name>
    <dbReference type="NCBI Taxonomy" id="56036"/>
    <lineage>
        <taxon>Eukaryota</taxon>
        <taxon>Viridiplantae</taxon>
        <taxon>Streptophyta</taxon>
        <taxon>Embryophyta</taxon>
        <taxon>Tracheophyta</taxon>
        <taxon>Spermatophyta</taxon>
        <taxon>Magnoliopsida</taxon>
        <taxon>eudicotyledons</taxon>
        <taxon>Gunneridae</taxon>
        <taxon>Pentapetalae</taxon>
        <taxon>asterids</taxon>
        <taxon>lamiids</taxon>
        <taxon>Lamiales</taxon>
        <taxon>Oleaceae</taxon>
        <taxon>Oleeae</taxon>
        <taxon>Fraxinus</taxon>
    </lineage>
</organism>
<keyword evidence="5" id="KW-0539">Nucleus</keyword>
<evidence type="ECO:0000313" key="8">
    <source>
        <dbReference type="Proteomes" id="UP000834106"/>
    </source>
</evidence>
<dbReference type="InterPro" id="IPR036638">
    <property type="entry name" value="HLH_DNA-bd_sf"/>
</dbReference>
<dbReference type="GO" id="GO:0000978">
    <property type="term" value="F:RNA polymerase II cis-regulatory region sequence-specific DNA binding"/>
    <property type="evidence" value="ECO:0007669"/>
    <property type="project" value="TreeGrafter"/>
</dbReference>
<keyword evidence="8" id="KW-1185">Reference proteome</keyword>
<dbReference type="Gene3D" id="4.10.280.10">
    <property type="entry name" value="Helix-loop-helix DNA-binding domain"/>
    <property type="match status" value="1"/>
</dbReference>
<evidence type="ECO:0000313" key="7">
    <source>
        <dbReference type="EMBL" id="CAI9782772.1"/>
    </source>
</evidence>